<organism evidence="3 4">
    <name type="scientific">Neobacillus kokaensis</name>
    <dbReference type="NCBI Taxonomy" id="2759023"/>
    <lineage>
        <taxon>Bacteria</taxon>
        <taxon>Bacillati</taxon>
        <taxon>Bacillota</taxon>
        <taxon>Bacilli</taxon>
        <taxon>Bacillales</taxon>
        <taxon>Bacillaceae</taxon>
        <taxon>Neobacillus</taxon>
    </lineage>
</organism>
<dbReference type="RefSeq" id="WP_191274148.1">
    <property type="nucleotide sequence ID" value="NZ_BNDS01000012.1"/>
</dbReference>
<keyword evidence="4" id="KW-1185">Reference proteome</keyword>
<reference evidence="3 4" key="1">
    <citation type="journal article" date="2022" name="Int. J. Syst. Evol. Microbiol.">
        <title>Neobacillus kokaensis sp. nov., isolated from soil.</title>
        <authorList>
            <person name="Yuki K."/>
            <person name="Matsubara H."/>
            <person name="Yamaguchi S."/>
        </authorList>
    </citation>
    <scope>NUCLEOTIDE SEQUENCE [LARGE SCALE GENOMIC DNA]</scope>
    <source>
        <strain evidence="3 4">LOB 377</strain>
    </source>
</reference>
<accession>A0ABQ3N5V6</accession>
<gene>
    <name evidence="3" type="ORF">AM1BK_29940</name>
</gene>
<proteinExistence type="predicted"/>
<keyword evidence="1" id="KW-0472">Membrane</keyword>
<feature type="domain" description="DUF4179" evidence="2">
    <location>
        <begin position="38"/>
        <end position="92"/>
    </location>
</feature>
<sequence>MDNKAGKRAIDKIVVPKEKVLNAIDTGLKMAGQGEKTKKKKVFAGSAAAVALLGITVTSGSINSTMNKVLTNAPLIGLVFQEFDDSIGIKLAKHTAKTHMS</sequence>
<evidence type="ECO:0000313" key="4">
    <source>
        <dbReference type="Proteomes" id="UP000637074"/>
    </source>
</evidence>
<keyword evidence="1" id="KW-1133">Transmembrane helix</keyword>
<keyword evidence="1" id="KW-0812">Transmembrane</keyword>
<comment type="caution">
    <text evidence="3">The sequence shown here is derived from an EMBL/GenBank/DDBJ whole genome shotgun (WGS) entry which is preliminary data.</text>
</comment>
<dbReference type="InterPro" id="IPR025436">
    <property type="entry name" value="DUF4179"/>
</dbReference>
<dbReference type="EMBL" id="BNDS01000012">
    <property type="protein sequence ID" value="GHH99451.1"/>
    <property type="molecule type" value="Genomic_DNA"/>
</dbReference>
<name>A0ABQ3N5V6_9BACI</name>
<dbReference type="Pfam" id="PF13786">
    <property type="entry name" value="DUF4179"/>
    <property type="match status" value="1"/>
</dbReference>
<feature type="transmembrane region" description="Helical" evidence="1">
    <location>
        <begin position="42"/>
        <end position="62"/>
    </location>
</feature>
<dbReference type="Proteomes" id="UP000637074">
    <property type="component" value="Unassembled WGS sequence"/>
</dbReference>
<evidence type="ECO:0000259" key="2">
    <source>
        <dbReference type="Pfam" id="PF13786"/>
    </source>
</evidence>
<evidence type="ECO:0000256" key="1">
    <source>
        <dbReference type="SAM" id="Phobius"/>
    </source>
</evidence>
<protein>
    <recommendedName>
        <fullName evidence="2">DUF4179 domain-containing protein</fullName>
    </recommendedName>
</protein>
<evidence type="ECO:0000313" key="3">
    <source>
        <dbReference type="EMBL" id="GHH99451.1"/>
    </source>
</evidence>